<gene>
    <name evidence="3" type="ORF">Raf01_79140</name>
</gene>
<dbReference type="AlphaFoldDB" id="A0A8J3R178"/>
<feature type="signal peptide" evidence="2">
    <location>
        <begin position="1"/>
        <end position="26"/>
    </location>
</feature>
<evidence type="ECO:0000256" key="2">
    <source>
        <dbReference type="SAM" id="SignalP"/>
    </source>
</evidence>
<feature type="region of interest" description="Disordered" evidence="1">
    <location>
        <begin position="27"/>
        <end position="57"/>
    </location>
</feature>
<dbReference type="SUPFAM" id="SSF50969">
    <property type="entry name" value="YVTN repeat-like/Quinoprotein amine dehydrogenase"/>
    <property type="match status" value="1"/>
</dbReference>
<dbReference type="RefSeq" id="WP_203923190.1">
    <property type="nucleotide sequence ID" value="NZ_BONZ01000084.1"/>
</dbReference>
<accession>A0A8J3R178</accession>
<feature type="chain" id="PRO_5035317706" description="PQQ-like domain-containing protein" evidence="2">
    <location>
        <begin position="27"/>
        <end position="711"/>
    </location>
</feature>
<evidence type="ECO:0000313" key="4">
    <source>
        <dbReference type="Proteomes" id="UP000642748"/>
    </source>
</evidence>
<dbReference type="Proteomes" id="UP000642748">
    <property type="component" value="Unassembled WGS sequence"/>
</dbReference>
<evidence type="ECO:0008006" key="5">
    <source>
        <dbReference type="Google" id="ProtNLM"/>
    </source>
</evidence>
<evidence type="ECO:0000256" key="1">
    <source>
        <dbReference type="SAM" id="MobiDB-lite"/>
    </source>
</evidence>
<dbReference type="Gene3D" id="2.120.10.30">
    <property type="entry name" value="TolB, C-terminal domain"/>
    <property type="match status" value="1"/>
</dbReference>
<dbReference type="InterPro" id="IPR018391">
    <property type="entry name" value="PQQ_b-propeller_rpt"/>
</dbReference>
<protein>
    <recommendedName>
        <fullName evidence="5">PQQ-like domain-containing protein</fullName>
    </recommendedName>
</protein>
<dbReference type="InterPro" id="IPR015943">
    <property type="entry name" value="WD40/YVTN_repeat-like_dom_sf"/>
</dbReference>
<dbReference type="InterPro" id="IPR011047">
    <property type="entry name" value="Quinoprotein_ADH-like_sf"/>
</dbReference>
<keyword evidence="4" id="KW-1185">Reference proteome</keyword>
<dbReference type="EMBL" id="BONZ01000084">
    <property type="protein sequence ID" value="GIH19742.1"/>
    <property type="molecule type" value="Genomic_DNA"/>
</dbReference>
<organism evidence="3 4">
    <name type="scientific">Rugosimonospora africana</name>
    <dbReference type="NCBI Taxonomy" id="556532"/>
    <lineage>
        <taxon>Bacteria</taxon>
        <taxon>Bacillati</taxon>
        <taxon>Actinomycetota</taxon>
        <taxon>Actinomycetes</taxon>
        <taxon>Micromonosporales</taxon>
        <taxon>Micromonosporaceae</taxon>
        <taxon>Rugosimonospora</taxon>
    </lineage>
</organism>
<keyword evidence="2" id="KW-0732">Signal</keyword>
<sequence length="711" mass="73879">MRRRTLLATPALAAGAALLPATAAEAAGTSPSAPAGTSPSAPAGTSPSAPAGGGQPVPLAVPLHDVNVIGGRVLTLPDGTPMLYGVTTGTPAKLSGVDARSGVARFSVPLPDADGSYTVVAGTDGSLYAGAYDNGRLYRVSADGATVTDLGQPLADQTFLWDLAVAPDGRLFGVTYPGARLFAYDPAGGGVHDYGAVTADTTQARTVEVVGATVYVGTMTPAHLFAIDAASGAKTELPLPSGVDAATQSIFDVNAAGGLLYVRIGTDIKYSPLYALDPATGQWSAPLSQVAGLELPAPDPDGRVYVMRNNELTAWDPASGASSGTGLVYPGRVYNYRGVGWVDLADPDWPGQTLTGWFWRGELWRYNPETGKSWVSTDSTLPGEPIPVISLASAHDGTVLAGGYLGGFARVDPDDATVQFHRFSQTERLLDDGTAIWLGTYPDARGYRYDPARPWSSPEYSPGPPGTPDNPVTAWNFAGYADPQDRILSLARVGDYLIGGTGPKGPTFGGALAVYDTGSGQARFTATGLGDRAASALAAPARSRADIVYVGTWTQGGTGAGTPPETLGTVFAYDIGRDRVLWQRSPVPGAARYAALLFDTQGRLWTVADSTLAELNPANGKVRRSVRLGDPVSGGTWPAEVAILQPAPGGQALYVKSGGRVWWVSTRTLAATDLGLPGYREFTALPCGDLVLALDEQLYRWTPPARLRGGA</sequence>
<feature type="compositionally biased region" description="Low complexity" evidence="1">
    <location>
        <begin position="27"/>
        <end position="50"/>
    </location>
</feature>
<comment type="caution">
    <text evidence="3">The sequence shown here is derived from an EMBL/GenBank/DDBJ whole genome shotgun (WGS) entry which is preliminary data.</text>
</comment>
<dbReference type="InterPro" id="IPR011044">
    <property type="entry name" value="Quino_amine_DH_bsu"/>
</dbReference>
<evidence type="ECO:0000313" key="3">
    <source>
        <dbReference type="EMBL" id="GIH19742.1"/>
    </source>
</evidence>
<reference evidence="3" key="1">
    <citation type="submission" date="2021-01" db="EMBL/GenBank/DDBJ databases">
        <title>Whole genome shotgun sequence of Rugosimonospora africana NBRC 104875.</title>
        <authorList>
            <person name="Komaki H."/>
            <person name="Tamura T."/>
        </authorList>
    </citation>
    <scope>NUCLEOTIDE SEQUENCE</scope>
    <source>
        <strain evidence="3">NBRC 104875</strain>
    </source>
</reference>
<name>A0A8J3R178_9ACTN</name>
<proteinExistence type="predicted"/>
<dbReference type="SMART" id="SM00564">
    <property type="entry name" value="PQQ"/>
    <property type="match status" value="3"/>
</dbReference>
<dbReference type="InterPro" id="IPR011042">
    <property type="entry name" value="6-blade_b-propeller_TolB-like"/>
</dbReference>
<dbReference type="Gene3D" id="2.130.10.10">
    <property type="entry name" value="YVTN repeat-like/Quinoprotein amine dehydrogenase"/>
    <property type="match status" value="1"/>
</dbReference>
<dbReference type="SUPFAM" id="SSF50998">
    <property type="entry name" value="Quinoprotein alcohol dehydrogenase-like"/>
    <property type="match status" value="1"/>
</dbReference>